<evidence type="ECO:0000313" key="4">
    <source>
        <dbReference type="Proteomes" id="UP000239899"/>
    </source>
</evidence>
<sequence length="476" mass="49907">MSCFGCAREAPLEERVLVRKLVQPLALRKQSGSNGSTSSSSTQLSELDTLSALSATARAWGFAGAGRRVDAEALEAALALTLTDLPVLAGRITGLKKLRLGSLAVAHSGRGALLVVAERRGLTVEQAMSPAGWPRSGLTAANQQLPFYVEPLDLGRNLCHAILDGMRWPGLAAHLAARYRQAAGGPPAEAHELLHPIDRSVLSLEREAGLEGWQPPASVQVRCSLAGYWRAARGLSSRARAANELALLHVPQEGVTALKAMAAVGNPAITTGDAVQAAAALLIHAAHAHPLLPVAPQAMAAMVLLPTPKDFFGNAVRMLSVSLPADTKQPAEGDALGALRALAGGIRQATLRFRSDKEEVALALAEAQALAGAPVLRMLCHVFSEVLPHMQSATNYVPVQQGLELWGLGPASHTHPLSWPRAADMAVIRPSAAPFLPGLFFQFVLPPAAMAHLRASPLLLALLPTARWVGGSNGSS</sequence>
<dbReference type="Proteomes" id="UP000239899">
    <property type="component" value="Unassembled WGS sequence"/>
</dbReference>
<keyword evidence="2" id="KW-0808">Transferase</keyword>
<organism evidence="3 4">
    <name type="scientific">Chlorella sorokiniana</name>
    <name type="common">Freshwater green alga</name>
    <dbReference type="NCBI Taxonomy" id="3076"/>
    <lineage>
        <taxon>Eukaryota</taxon>
        <taxon>Viridiplantae</taxon>
        <taxon>Chlorophyta</taxon>
        <taxon>core chlorophytes</taxon>
        <taxon>Trebouxiophyceae</taxon>
        <taxon>Chlorellales</taxon>
        <taxon>Chlorellaceae</taxon>
        <taxon>Chlorella clade</taxon>
        <taxon>Chlorella</taxon>
    </lineage>
</organism>
<dbReference type="EMBL" id="LHPG02000023">
    <property type="protein sequence ID" value="PRW20469.1"/>
    <property type="molecule type" value="Genomic_DNA"/>
</dbReference>
<reference evidence="3 4" key="1">
    <citation type="journal article" date="2018" name="Plant J.">
        <title>Genome sequences of Chlorella sorokiniana UTEX 1602 and Micractinium conductrix SAG 241.80: implications to maltose excretion by a green alga.</title>
        <authorList>
            <person name="Arriola M.B."/>
            <person name="Velmurugan N."/>
            <person name="Zhang Y."/>
            <person name="Plunkett M.H."/>
            <person name="Hondzo H."/>
            <person name="Barney B.M."/>
        </authorList>
    </citation>
    <scope>NUCLEOTIDE SEQUENCE [LARGE SCALE GENOMIC DNA]</scope>
    <source>
        <strain evidence="4">UTEX 1602</strain>
    </source>
</reference>
<dbReference type="GO" id="GO:0016747">
    <property type="term" value="F:acyltransferase activity, transferring groups other than amino-acyl groups"/>
    <property type="evidence" value="ECO:0007669"/>
    <property type="project" value="TreeGrafter"/>
</dbReference>
<dbReference type="GO" id="GO:0044550">
    <property type="term" value="P:secondary metabolite biosynthetic process"/>
    <property type="evidence" value="ECO:0007669"/>
    <property type="project" value="TreeGrafter"/>
</dbReference>
<comment type="caution">
    <text evidence="3">The sequence shown here is derived from an EMBL/GenBank/DDBJ whole genome shotgun (WGS) entry which is preliminary data.</text>
</comment>
<dbReference type="Gene3D" id="3.30.559.10">
    <property type="entry name" value="Chloramphenicol acetyltransferase-like domain"/>
    <property type="match status" value="2"/>
</dbReference>
<evidence type="ECO:0000256" key="2">
    <source>
        <dbReference type="ARBA" id="ARBA00022679"/>
    </source>
</evidence>
<protein>
    <submittedName>
        <fullName evidence="3">Family type I secretion periplasmic adaptor subunit</fullName>
    </submittedName>
</protein>
<proteinExistence type="inferred from homology"/>
<dbReference type="OrthoDB" id="552066at2759"/>
<evidence type="ECO:0000313" key="3">
    <source>
        <dbReference type="EMBL" id="PRW20469.1"/>
    </source>
</evidence>
<keyword evidence="4" id="KW-1185">Reference proteome</keyword>
<accession>A0A2P6TCV4</accession>
<name>A0A2P6TCV4_CHLSO</name>
<evidence type="ECO:0000256" key="1">
    <source>
        <dbReference type="ARBA" id="ARBA00009861"/>
    </source>
</evidence>
<dbReference type="InterPro" id="IPR023213">
    <property type="entry name" value="CAT-like_dom_sf"/>
</dbReference>
<comment type="similarity">
    <text evidence="1">Belongs to the plant acyltransferase family.</text>
</comment>
<dbReference type="PANTHER" id="PTHR31642">
    <property type="entry name" value="TRICHOTHECENE 3-O-ACETYLTRANSFERASE"/>
    <property type="match status" value="1"/>
</dbReference>
<dbReference type="InterPro" id="IPR050317">
    <property type="entry name" value="Plant_Fungal_Acyltransferase"/>
</dbReference>
<dbReference type="AlphaFoldDB" id="A0A2P6TCV4"/>
<gene>
    <name evidence="3" type="ORF">C2E21_8924</name>
</gene>
<dbReference type="PANTHER" id="PTHR31642:SF310">
    <property type="entry name" value="FATTY ALCOHOL:CAFFEOYL-COA ACYLTRANSFERASE"/>
    <property type="match status" value="1"/>
</dbReference>